<dbReference type="AlphaFoldDB" id="A0A6A2ZI03"/>
<dbReference type="Proteomes" id="UP000436088">
    <property type="component" value="Unassembled WGS sequence"/>
</dbReference>
<keyword evidence="3" id="KW-1185">Reference proteome</keyword>
<gene>
    <name evidence="2" type="ORF">F3Y22_tig00110888pilonHSYRG00094</name>
</gene>
<sequence length="175" mass="19373">MAEIRDRHQPQQVQVHPQYRYDNSAGVGYGGGGNNYHSSGPSTSQVLAVLSPHTSPRRWHTACVIGVNTGRYHHRAITSDTVLPHLQPDSGPGHHSHFHGRDGVLVVGAFGLTGLSSLEYVLKRRRGRSRWTWRRMQDMAGYVGAKTKEVGQKIETKAHEGQVPGLEVDAANYLY</sequence>
<dbReference type="EMBL" id="VEPZ02001147">
    <property type="protein sequence ID" value="KAE8691631.1"/>
    <property type="molecule type" value="Genomic_DNA"/>
</dbReference>
<feature type="region of interest" description="Disordered" evidence="1">
    <location>
        <begin position="1"/>
        <end position="40"/>
    </location>
</feature>
<reference evidence="2" key="1">
    <citation type="submission" date="2019-09" db="EMBL/GenBank/DDBJ databases">
        <title>Draft genome information of white flower Hibiscus syriacus.</title>
        <authorList>
            <person name="Kim Y.-M."/>
        </authorList>
    </citation>
    <scope>NUCLEOTIDE SEQUENCE [LARGE SCALE GENOMIC DNA]</scope>
    <source>
        <strain evidence="2">YM2019G1</strain>
    </source>
</reference>
<feature type="compositionally biased region" description="Low complexity" evidence="1">
    <location>
        <begin position="10"/>
        <end position="26"/>
    </location>
</feature>
<proteinExistence type="predicted"/>
<evidence type="ECO:0000313" key="2">
    <source>
        <dbReference type="EMBL" id="KAE8691631.1"/>
    </source>
</evidence>
<evidence type="ECO:0000256" key="1">
    <source>
        <dbReference type="SAM" id="MobiDB-lite"/>
    </source>
</evidence>
<evidence type="ECO:0000313" key="3">
    <source>
        <dbReference type="Proteomes" id="UP000436088"/>
    </source>
</evidence>
<name>A0A6A2ZI03_HIBSY</name>
<comment type="caution">
    <text evidence="2">The sequence shown here is derived from an EMBL/GenBank/DDBJ whole genome shotgun (WGS) entry which is preliminary data.</text>
</comment>
<organism evidence="2 3">
    <name type="scientific">Hibiscus syriacus</name>
    <name type="common">Rose of Sharon</name>
    <dbReference type="NCBI Taxonomy" id="106335"/>
    <lineage>
        <taxon>Eukaryota</taxon>
        <taxon>Viridiplantae</taxon>
        <taxon>Streptophyta</taxon>
        <taxon>Embryophyta</taxon>
        <taxon>Tracheophyta</taxon>
        <taxon>Spermatophyta</taxon>
        <taxon>Magnoliopsida</taxon>
        <taxon>eudicotyledons</taxon>
        <taxon>Gunneridae</taxon>
        <taxon>Pentapetalae</taxon>
        <taxon>rosids</taxon>
        <taxon>malvids</taxon>
        <taxon>Malvales</taxon>
        <taxon>Malvaceae</taxon>
        <taxon>Malvoideae</taxon>
        <taxon>Hibiscus</taxon>
    </lineage>
</organism>
<protein>
    <submittedName>
        <fullName evidence="2">Uncharacterized protein</fullName>
    </submittedName>
</protein>
<accession>A0A6A2ZI03</accession>